<evidence type="ECO:0000313" key="2">
    <source>
        <dbReference type="Proteomes" id="UP000240246"/>
    </source>
</evidence>
<accession>A0A2L1IX02</accession>
<name>A0A2L1IX02_9CAUD</name>
<keyword evidence="2" id="KW-1185">Reference proteome</keyword>
<gene>
    <name evidence="1" type="ORF">SEA_CUKE_101</name>
</gene>
<evidence type="ECO:0000313" key="1">
    <source>
        <dbReference type="EMBL" id="AVD99717.1"/>
    </source>
</evidence>
<reference evidence="2" key="1">
    <citation type="submission" date="2018-01" db="EMBL/GenBank/DDBJ databases">
        <authorList>
            <person name="Gaut B.S."/>
            <person name="Morton B.R."/>
            <person name="Clegg M.T."/>
            <person name="Duvall M.R."/>
        </authorList>
    </citation>
    <scope>NUCLEOTIDE SEQUENCE [LARGE SCALE GENOMIC DNA]</scope>
</reference>
<organism evidence="1 2">
    <name type="scientific">Mycobacterium phage Cuke</name>
    <dbReference type="NCBI Taxonomy" id="2079417"/>
    <lineage>
        <taxon>Viruses</taxon>
        <taxon>Duplodnaviria</taxon>
        <taxon>Heunggongvirae</taxon>
        <taxon>Uroviricota</taxon>
        <taxon>Caudoviricetes</taxon>
        <taxon>Cukevirus</taxon>
        <taxon>Cukevirus cuke</taxon>
    </lineage>
</organism>
<protein>
    <submittedName>
        <fullName evidence="1">Uncharacterized protein</fullName>
    </submittedName>
</protein>
<sequence>MAMAGEKWVIGKRSYKTTYYNLDAIEYITDDQERSIIGLRSGKEVSIDETSTNILAAIGGPENHDRHDDLVSFLQFIAYHGGEAEIYVDGNPISLDQAHTLVSAYERIAQR</sequence>
<dbReference type="EMBL" id="MG757156">
    <property type="protein sequence ID" value="AVD99717.1"/>
    <property type="molecule type" value="Genomic_DNA"/>
</dbReference>
<proteinExistence type="predicted"/>
<dbReference type="Proteomes" id="UP000240246">
    <property type="component" value="Segment"/>
</dbReference>